<dbReference type="OrthoDB" id="4829763at2"/>
<dbReference type="Proteomes" id="UP000313849">
    <property type="component" value="Unassembled WGS sequence"/>
</dbReference>
<protein>
    <submittedName>
        <fullName evidence="1">Uncharacterized protein</fullName>
    </submittedName>
</protein>
<proteinExistence type="predicted"/>
<dbReference type="EMBL" id="VENP01000015">
    <property type="protein sequence ID" value="TNU75821.1"/>
    <property type="molecule type" value="Genomic_DNA"/>
</dbReference>
<evidence type="ECO:0000313" key="1">
    <source>
        <dbReference type="EMBL" id="TNU75821.1"/>
    </source>
</evidence>
<evidence type="ECO:0000313" key="2">
    <source>
        <dbReference type="Proteomes" id="UP000313849"/>
    </source>
</evidence>
<gene>
    <name evidence="1" type="ORF">FH969_05880</name>
</gene>
<dbReference type="AlphaFoldDB" id="A0A5C5BF23"/>
<reference evidence="1 2" key="1">
    <citation type="submission" date="2019-06" db="EMBL/GenBank/DDBJ databases">
        <title>Draft genome sequence of Miniimonas arenae KCTC 19750T isolated from sea sand.</title>
        <authorList>
            <person name="Park S.-J."/>
        </authorList>
    </citation>
    <scope>NUCLEOTIDE SEQUENCE [LARGE SCALE GENOMIC DNA]</scope>
    <source>
        <strain evidence="1 2">KCTC 19750</strain>
    </source>
</reference>
<dbReference type="RefSeq" id="WP_139986464.1">
    <property type="nucleotide sequence ID" value="NZ_VENP01000015.1"/>
</dbReference>
<name>A0A5C5BF23_9MICO</name>
<accession>A0A5C5BF23</accession>
<comment type="caution">
    <text evidence="1">The sequence shown here is derived from an EMBL/GenBank/DDBJ whole genome shotgun (WGS) entry which is preliminary data.</text>
</comment>
<keyword evidence="2" id="KW-1185">Reference proteome</keyword>
<sequence length="92" mass="8493">MSLLGAVLDSTRSGLTPARTADALGVPVGLVEAALDHWVRLGVVTPAGTLVGLCAGCGVVAVGGSGGSTGAAGAGGADAASGAVCATCPFAR</sequence>
<organism evidence="1 2">
    <name type="scientific">Miniimonas arenae</name>
    <dbReference type="NCBI Taxonomy" id="676201"/>
    <lineage>
        <taxon>Bacteria</taxon>
        <taxon>Bacillati</taxon>
        <taxon>Actinomycetota</taxon>
        <taxon>Actinomycetes</taxon>
        <taxon>Micrococcales</taxon>
        <taxon>Beutenbergiaceae</taxon>
        <taxon>Miniimonas</taxon>
    </lineage>
</organism>